<keyword evidence="11" id="KW-0862">Zinc</keyword>
<accession>A0ABQ0LL77</accession>
<evidence type="ECO:0000256" key="1">
    <source>
        <dbReference type="ARBA" id="ARBA00004141"/>
    </source>
</evidence>
<evidence type="ECO:0000256" key="16">
    <source>
        <dbReference type="ARBA" id="ARBA00039024"/>
    </source>
</evidence>
<keyword evidence="12" id="KW-0809">Transit peptide</keyword>
<keyword evidence="6" id="KW-0808">Transferase</keyword>
<evidence type="ECO:0000256" key="15">
    <source>
        <dbReference type="ARBA" id="ARBA00024015"/>
    </source>
</evidence>
<dbReference type="InterPro" id="IPR039606">
    <property type="entry name" value="Phytol/farnesol_kinase"/>
</dbReference>
<evidence type="ECO:0000256" key="17">
    <source>
        <dbReference type="ARBA" id="ARBA00048889"/>
    </source>
</evidence>
<dbReference type="EMBL" id="DF847446">
    <property type="protein sequence ID" value="GAT51876.1"/>
    <property type="molecule type" value="Genomic_DNA"/>
</dbReference>
<evidence type="ECO:0000256" key="5">
    <source>
        <dbReference type="ARBA" id="ARBA00022640"/>
    </source>
</evidence>
<dbReference type="EC" id="2.7.1.182" evidence="16"/>
<dbReference type="PROSITE" id="PS50865">
    <property type="entry name" value="ZF_MYND_2"/>
    <property type="match status" value="1"/>
</dbReference>
<dbReference type="InterPro" id="IPR002893">
    <property type="entry name" value="Znf_MYND"/>
</dbReference>
<proteinExistence type="inferred from homology"/>
<evidence type="ECO:0000256" key="18">
    <source>
        <dbReference type="PROSITE-ProRule" id="PRU00134"/>
    </source>
</evidence>
<dbReference type="Gene3D" id="6.10.140.2220">
    <property type="match status" value="1"/>
</dbReference>
<evidence type="ECO:0000256" key="7">
    <source>
        <dbReference type="ARBA" id="ARBA00022692"/>
    </source>
</evidence>
<dbReference type="PANTHER" id="PTHR32523">
    <property type="entry name" value="PHYTOL KINASE 1, CHLOROPLASTIC"/>
    <property type="match status" value="1"/>
</dbReference>
<comment type="catalytic activity">
    <reaction evidence="17">
        <text>phytol + CTP = phytyl phosphate + CDP + H(+)</text>
        <dbReference type="Rhea" id="RHEA:38055"/>
        <dbReference type="ChEBI" id="CHEBI:15378"/>
        <dbReference type="ChEBI" id="CHEBI:17327"/>
        <dbReference type="ChEBI" id="CHEBI:37563"/>
        <dbReference type="ChEBI" id="CHEBI:58069"/>
        <dbReference type="ChEBI" id="CHEBI:75483"/>
        <dbReference type="EC" id="2.7.1.182"/>
    </reaction>
</comment>
<keyword evidence="9 18" id="KW-0863">Zinc-finger</keyword>
<keyword evidence="8" id="KW-0479">Metal-binding</keyword>
<evidence type="ECO:0000256" key="8">
    <source>
        <dbReference type="ARBA" id="ARBA00022723"/>
    </source>
</evidence>
<evidence type="ECO:0000256" key="11">
    <source>
        <dbReference type="ARBA" id="ARBA00022833"/>
    </source>
</evidence>
<sequence>MHRVFQPSRLSGLPTDIASLARNVVRGDLTALPPLILAAQGMPAATAELLLPVHYYVLDPVHMRTMSFNDWESDAAAIHSRLSAVITTFEPLRWVAVRACIPKSAMSDVFNRVWLWVQFLQDYREQISPGALGQPYVVYMSFFAELFHAFCTSEEYSREAHMFAVSNPRIHFILSSTLDELLDQEAADQRCGKFASHASYGVHAAAWSLFYHGHQLLLKDTPHFQHLIVGTGGTWDHLALFLRRYLEQTLATLQSQDAPTAFQLQRVYAALLFMPGVVEPGRNPRPELRAALIRHGALTVLTKLLIPLARIPPQSFQTGQHRQMPVYGLGFLVPWILHDSRSDLRLAEALRAGLLRGLLELARTPGYYLPATKDNIRFFLNSGIPQHCVYQSVLRALRVALEELVPFDPQRVFEEAGLGSDWIQFLDVIRDRLRILDEYDAGTLRMWRVCDNTECGLVGPKAQFKQCTGCSEAWYCSRACQKANWRWGHRQECSIIAQDRDNDHAILSPGDRSFQRAMLNYDYAIEQVKITTKFLPCATFTGAQRCAIMFNYRWGGAPRIETSSITQKQRSEHSRLDALWTRADASPGRAQLSMMHFVQGKEVQRRVVLLRFANAALANAVKQIPFYQDAVRGQNIYAPEVAQLVELLIKSGYAGIWTH</sequence>
<feature type="domain" description="MYND-type" evidence="19">
    <location>
        <begin position="455"/>
        <end position="493"/>
    </location>
</feature>
<evidence type="ECO:0000256" key="2">
    <source>
        <dbReference type="ARBA" id="ARBA00004229"/>
    </source>
</evidence>
<evidence type="ECO:0000256" key="6">
    <source>
        <dbReference type="ARBA" id="ARBA00022679"/>
    </source>
</evidence>
<evidence type="ECO:0000313" key="20">
    <source>
        <dbReference type="EMBL" id="GAT51876.1"/>
    </source>
</evidence>
<dbReference type="Proteomes" id="UP000815677">
    <property type="component" value="Unassembled WGS sequence"/>
</dbReference>
<comment type="pathway">
    <text evidence="15">Cofactor biosynthesis; tocopherol biosynthesis.</text>
</comment>
<evidence type="ECO:0000259" key="19">
    <source>
        <dbReference type="PROSITE" id="PS50865"/>
    </source>
</evidence>
<keyword evidence="21" id="KW-1185">Reference proteome</keyword>
<keyword evidence="14" id="KW-0472">Membrane</keyword>
<evidence type="ECO:0000256" key="3">
    <source>
        <dbReference type="ARBA" id="ARBA00010794"/>
    </source>
</evidence>
<comment type="subcellular location">
    <subcellularLocation>
        <location evidence="1">Membrane</location>
        <topology evidence="1">Multi-pass membrane protein</topology>
    </subcellularLocation>
    <subcellularLocation>
        <location evidence="2">Plastid</location>
        <location evidence="2">Chloroplast</location>
    </subcellularLocation>
</comment>
<gene>
    <name evidence="20" type="ORF">MCHLO_08979</name>
</gene>
<keyword evidence="13" id="KW-1133">Transmembrane helix</keyword>
<evidence type="ECO:0000256" key="10">
    <source>
        <dbReference type="ARBA" id="ARBA00022777"/>
    </source>
</evidence>
<reference evidence="20" key="1">
    <citation type="submission" date="2014-09" db="EMBL/GenBank/DDBJ databases">
        <title>Genome sequence of the luminous mushroom Mycena chlorophos for searching fungal bioluminescence genes.</title>
        <authorList>
            <person name="Tanaka Y."/>
            <person name="Kasuga D."/>
            <person name="Oba Y."/>
            <person name="Hase S."/>
            <person name="Sato K."/>
            <person name="Oba Y."/>
            <person name="Sakakibara Y."/>
        </authorList>
    </citation>
    <scope>NUCLEOTIDE SEQUENCE</scope>
</reference>
<dbReference type="SUPFAM" id="SSF144232">
    <property type="entry name" value="HIT/MYND zinc finger-like"/>
    <property type="match status" value="1"/>
</dbReference>
<evidence type="ECO:0000256" key="4">
    <source>
        <dbReference type="ARBA" id="ARBA00022528"/>
    </source>
</evidence>
<keyword evidence="5" id="KW-0934">Plastid</keyword>
<keyword evidence="7" id="KW-0812">Transmembrane</keyword>
<keyword evidence="10" id="KW-0418">Kinase</keyword>
<organism evidence="20 21">
    <name type="scientific">Mycena chlorophos</name>
    <name type="common">Agaric fungus</name>
    <name type="synonym">Agaricus chlorophos</name>
    <dbReference type="NCBI Taxonomy" id="658473"/>
    <lineage>
        <taxon>Eukaryota</taxon>
        <taxon>Fungi</taxon>
        <taxon>Dikarya</taxon>
        <taxon>Basidiomycota</taxon>
        <taxon>Agaricomycotina</taxon>
        <taxon>Agaricomycetes</taxon>
        <taxon>Agaricomycetidae</taxon>
        <taxon>Agaricales</taxon>
        <taxon>Marasmiineae</taxon>
        <taxon>Mycenaceae</taxon>
        <taxon>Mycena</taxon>
    </lineage>
</organism>
<dbReference type="PANTHER" id="PTHR32523:SF8">
    <property type="entry name" value="DOLICHOL KINASE"/>
    <property type="match status" value="1"/>
</dbReference>
<name>A0ABQ0LL77_MYCCL</name>
<dbReference type="Pfam" id="PF01753">
    <property type="entry name" value="zf-MYND"/>
    <property type="match status" value="1"/>
</dbReference>
<protein>
    <recommendedName>
        <fullName evidence="16">phytol kinase</fullName>
        <ecNumber evidence="16">2.7.1.182</ecNumber>
    </recommendedName>
</protein>
<evidence type="ECO:0000256" key="14">
    <source>
        <dbReference type="ARBA" id="ARBA00023136"/>
    </source>
</evidence>
<evidence type="ECO:0000256" key="13">
    <source>
        <dbReference type="ARBA" id="ARBA00022989"/>
    </source>
</evidence>
<evidence type="ECO:0000256" key="9">
    <source>
        <dbReference type="ARBA" id="ARBA00022771"/>
    </source>
</evidence>
<keyword evidence="4" id="KW-0150">Chloroplast</keyword>
<comment type="similarity">
    <text evidence="3">Belongs to the polyprenol kinase family.</text>
</comment>
<evidence type="ECO:0000256" key="12">
    <source>
        <dbReference type="ARBA" id="ARBA00022946"/>
    </source>
</evidence>
<evidence type="ECO:0000313" key="21">
    <source>
        <dbReference type="Proteomes" id="UP000815677"/>
    </source>
</evidence>